<dbReference type="GO" id="GO:0046872">
    <property type="term" value="F:metal ion binding"/>
    <property type="evidence" value="ECO:0007669"/>
    <property type="project" value="UniProtKB-KW"/>
</dbReference>
<reference evidence="8" key="1">
    <citation type="journal article" date="2019" name="Plant J.">
        <title>Chlorella vulgaris genome assembly and annotation reveals the molecular basis for metabolic acclimation to high light conditions.</title>
        <authorList>
            <person name="Cecchin M."/>
            <person name="Marcolungo L."/>
            <person name="Rossato M."/>
            <person name="Girolomoni L."/>
            <person name="Cosentino E."/>
            <person name="Cuine S."/>
            <person name="Li-Beisson Y."/>
            <person name="Delledonne M."/>
            <person name="Ballottari M."/>
        </authorList>
    </citation>
    <scope>NUCLEOTIDE SEQUENCE</scope>
    <source>
        <strain evidence="8">211/11P</strain>
    </source>
</reference>
<dbReference type="Gene3D" id="3.90.45.10">
    <property type="entry name" value="Peptide deformylase"/>
    <property type="match status" value="1"/>
</dbReference>
<dbReference type="EC" id="3.5.1.88" evidence="2 7"/>
<evidence type="ECO:0000256" key="5">
    <source>
        <dbReference type="ARBA" id="ARBA00022917"/>
    </source>
</evidence>
<sequence>MAEGLGATIVQAGSTVLREEADDVPASMLGTQELKDLVQTMVDTMRAAPGVGLAAPQIGIPLKVIVLEDRQEYIALLQDGLAEQQQRQPFETLVIVNPRLSALTNQGARFFEGCLSVPGYQALVERYTSVEVTGLTPEGLPLKLTANGWQARILQHECDHLHGCLYVDRMLSRSFSARGGGSRLPDDVPRPGQPCTCCHHVDAAA</sequence>
<dbReference type="SUPFAM" id="SSF56420">
    <property type="entry name" value="Peptide deformylase"/>
    <property type="match status" value="1"/>
</dbReference>
<protein>
    <recommendedName>
        <fullName evidence="2 7">Peptide deformylase</fullName>
        <ecNumber evidence="2 7">3.5.1.88</ecNumber>
    </recommendedName>
</protein>
<accession>A0A9D4TLV0</accession>
<keyword evidence="7" id="KW-0934">Plastid</keyword>
<comment type="function">
    <text evidence="6 7">Removes the formyl group from the N-terminal Met of newly synthesized proteins.</text>
</comment>
<comment type="catalytic activity">
    <reaction evidence="7">
        <text>N-terminal N-formyl-L-methionyl-[peptide] + H2O = N-terminal L-methionyl-[peptide] + formate</text>
        <dbReference type="Rhea" id="RHEA:24420"/>
        <dbReference type="Rhea" id="RHEA-COMP:10639"/>
        <dbReference type="Rhea" id="RHEA-COMP:10640"/>
        <dbReference type="ChEBI" id="CHEBI:15377"/>
        <dbReference type="ChEBI" id="CHEBI:15740"/>
        <dbReference type="ChEBI" id="CHEBI:49298"/>
        <dbReference type="ChEBI" id="CHEBI:64731"/>
        <dbReference type="EC" id="3.5.1.88"/>
    </reaction>
</comment>
<dbReference type="NCBIfam" id="TIGR00079">
    <property type="entry name" value="pept_deformyl"/>
    <property type="match status" value="1"/>
</dbReference>
<evidence type="ECO:0000256" key="1">
    <source>
        <dbReference type="ARBA" id="ARBA00010759"/>
    </source>
</evidence>
<evidence type="ECO:0000256" key="7">
    <source>
        <dbReference type="RuleBase" id="RU362111"/>
    </source>
</evidence>
<dbReference type="PIRSF" id="PIRSF004749">
    <property type="entry name" value="Pep_def"/>
    <property type="match status" value="1"/>
</dbReference>
<keyword evidence="7" id="KW-0809">Transit peptide</keyword>
<keyword evidence="3 7" id="KW-0479">Metal-binding</keyword>
<evidence type="ECO:0000256" key="3">
    <source>
        <dbReference type="ARBA" id="ARBA00022723"/>
    </source>
</evidence>
<evidence type="ECO:0000256" key="4">
    <source>
        <dbReference type="ARBA" id="ARBA00022801"/>
    </source>
</evidence>
<keyword evidence="5 7" id="KW-0648">Protein biosynthesis</keyword>
<dbReference type="AlphaFoldDB" id="A0A9D4TLV0"/>
<dbReference type="GO" id="GO:0005739">
    <property type="term" value="C:mitochondrion"/>
    <property type="evidence" value="ECO:0007669"/>
    <property type="project" value="TreeGrafter"/>
</dbReference>
<dbReference type="Pfam" id="PF01327">
    <property type="entry name" value="Pep_deformylase"/>
    <property type="match status" value="1"/>
</dbReference>
<dbReference type="PANTHER" id="PTHR10458:SF2">
    <property type="entry name" value="PEPTIDE DEFORMYLASE, MITOCHONDRIAL"/>
    <property type="match status" value="1"/>
</dbReference>
<reference evidence="8" key="2">
    <citation type="submission" date="2020-11" db="EMBL/GenBank/DDBJ databases">
        <authorList>
            <person name="Cecchin M."/>
            <person name="Marcolungo L."/>
            <person name="Rossato M."/>
            <person name="Girolomoni L."/>
            <person name="Cosentino E."/>
            <person name="Cuine S."/>
            <person name="Li-Beisson Y."/>
            <person name="Delledonne M."/>
            <person name="Ballottari M."/>
        </authorList>
    </citation>
    <scope>NUCLEOTIDE SEQUENCE</scope>
    <source>
        <strain evidence="8">211/11P</strain>
        <tissue evidence="8">Whole cell</tissue>
    </source>
</reference>
<dbReference type="PANTHER" id="PTHR10458">
    <property type="entry name" value="PEPTIDE DEFORMYLASE"/>
    <property type="match status" value="1"/>
</dbReference>
<dbReference type="FunFam" id="3.90.45.10:FF:000003">
    <property type="entry name" value="Peptide deformylase"/>
    <property type="match status" value="1"/>
</dbReference>
<dbReference type="InterPro" id="IPR023635">
    <property type="entry name" value="Peptide_deformylase"/>
</dbReference>
<evidence type="ECO:0000256" key="6">
    <source>
        <dbReference type="ARBA" id="ARBA00037114"/>
    </source>
</evidence>
<dbReference type="GO" id="GO:0006412">
    <property type="term" value="P:translation"/>
    <property type="evidence" value="ECO:0007669"/>
    <property type="project" value="UniProtKB-KW"/>
</dbReference>
<evidence type="ECO:0000256" key="2">
    <source>
        <dbReference type="ARBA" id="ARBA00012175"/>
    </source>
</evidence>
<evidence type="ECO:0000313" key="8">
    <source>
        <dbReference type="EMBL" id="KAI3429371.1"/>
    </source>
</evidence>
<name>A0A9D4TLV0_CHLVU</name>
<dbReference type="Proteomes" id="UP001055712">
    <property type="component" value="Unassembled WGS sequence"/>
</dbReference>
<dbReference type="PRINTS" id="PR01576">
    <property type="entry name" value="PDEFORMYLASE"/>
</dbReference>
<dbReference type="HAMAP" id="MF_00163">
    <property type="entry name" value="Pep_deformylase"/>
    <property type="match status" value="1"/>
</dbReference>
<comment type="caution">
    <text evidence="8">The sequence shown here is derived from an EMBL/GenBank/DDBJ whole genome shotgun (WGS) entry which is preliminary data.</text>
</comment>
<proteinExistence type="inferred from homology"/>
<keyword evidence="7" id="KW-0150">Chloroplast</keyword>
<dbReference type="GO" id="GO:0009507">
    <property type="term" value="C:chloroplast"/>
    <property type="evidence" value="ECO:0007669"/>
    <property type="project" value="UniProtKB-SubCell"/>
</dbReference>
<evidence type="ECO:0000313" key="9">
    <source>
        <dbReference type="Proteomes" id="UP001055712"/>
    </source>
</evidence>
<keyword evidence="9" id="KW-1185">Reference proteome</keyword>
<dbReference type="GO" id="GO:0042586">
    <property type="term" value="F:peptide deformylase activity"/>
    <property type="evidence" value="ECO:0007669"/>
    <property type="project" value="UniProtKB-EC"/>
</dbReference>
<dbReference type="CDD" id="cd00487">
    <property type="entry name" value="Pep_deformylase"/>
    <property type="match status" value="1"/>
</dbReference>
<comment type="subcellular location">
    <subcellularLocation>
        <location evidence="7">Plastid</location>
        <location evidence="7">Chloroplast</location>
    </subcellularLocation>
</comment>
<dbReference type="OrthoDB" id="276063at2759"/>
<dbReference type="NCBIfam" id="NF001159">
    <property type="entry name" value="PRK00150.1-3"/>
    <property type="match status" value="1"/>
</dbReference>
<gene>
    <name evidence="8" type="ORF">D9Q98_005466</name>
</gene>
<dbReference type="InterPro" id="IPR036821">
    <property type="entry name" value="Peptide_deformylase_sf"/>
</dbReference>
<comment type="similarity">
    <text evidence="1 7">Belongs to the polypeptide deformylase family.</text>
</comment>
<organism evidence="8 9">
    <name type="scientific">Chlorella vulgaris</name>
    <name type="common">Green alga</name>
    <dbReference type="NCBI Taxonomy" id="3077"/>
    <lineage>
        <taxon>Eukaryota</taxon>
        <taxon>Viridiplantae</taxon>
        <taxon>Chlorophyta</taxon>
        <taxon>core chlorophytes</taxon>
        <taxon>Trebouxiophyceae</taxon>
        <taxon>Chlorellales</taxon>
        <taxon>Chlorellaceae</taxon>
        <taxon>Chlorella clade</taxon>
        <taxon>Chlorella</taxon>
    </lineage>
</organism>
<dbReference type="EMBL" id="SIDB01000008">
    <property type="protein sequence ID" value="KAI3429371.1"/>
    <property type="molecule type" value="Genomic_DNA"/>
</dbReference>
<keyword evidence="4 7" id="KW-0378">Hydrolase</keyword>